<protein>
    <submittedName>
        <fullName evidence="2">ATP-binding protein</fullName>
    </submittedName>
</protein>
<dbReference type="InterPro" id="IPR041685">
    <property type="entry name" value="AAA_GajA/Old/RecF-like"/>
</dbReference>
<dbReference type="Gene3D" id="3.40.50.300">
    <property type="entry name" value="P-loop containing nucleotide triphosphate hydrolases"/>
    <property type="match status" value="1"/>
</dbReference>
<keyword evidence="2" id="KW-0547">Nucleotide-binding</keyword>
<dbReference type="RefSeq" id="WP_058342601.1">
    <property type="nucleotide sequence ID" value="NZ_JAUHSX010000010.1"/>
</dbReference>
<reference evidence="2" key="2">
    <citation type="submission" date="2018-07" db="EMBL/GenBank/DDBJ databases">
        <authorList>
            <person name="Ashton P.M."/>
            <person name="Dallman T."/>
            <person name="Nair S."/>
            <person name="De Pinna E."/>
            <person name="Peters T."/>
            <person name="Grant K."/>
        </authorList>
    </citation>
    <scope>NUCLEOTIDE SEQUENCE</scope>
    <source>
        <strain evidence="3">357751</strain>
        <strain evidence="2">548523</strain>
    </source>
</reference>
<keyword evidence="2" id="KW-0067">ATP-binding</keyword>
<dbReference type="PANTHER" id="PTHR43581">
    <property type="entry name" value="ATP/GTP PHOSPHATASE"/>
    <property type="match status" value="1"/>
</dbReference>
<organism evidence="2">
    <name type="scientific">Salmonella typhimurium</name>
    <dbReference type="NCBI Taxonomy" id="90371"/>
    <lineage>
        <taxon>Bacteria</taxon>
        <taxon>Pseudomonadati</taxon>
        <taxon>Pseudomonadota</taxon>
        <taxon>Gammaproteobacteria</taxon>
        <taxon>Enterobacterales</taxon>
        <taxon>Enterobacteriaceae</taxon>
        <taxon>Salmonella</taxon>
    </lineage>
</organism>
<dbReference type="SUPFAM" id="SSF52540">
    <property type="entry name" value="P-loop containing nucleoside triphosphate hydrolases"/>
    <property type="match status" value="1"/>
</dbReference>
<dbReference type="EMBL" id="AAMINT010000005">
    <property type="protein sequence ID" value="EDH7124031.1"/>
    <property type="molecule type" value="Genomic_DNA"/>
</dbReference>
<dbReference type="EMBL" id="AAHNEX010000025">
    <property type="protein sequence ID" value="EBY1263175.1"/>
    <property type="molecule type" value="Genomic_DNA"/>
</dbReference>
<reference evidence="4" key="1">
    <citation type="submission" date="2018-07" db="EMBL/GenBank/DDBJ databases">
        <authorList>
            <consortium name="PulseNet: The National Subtyping Network for Foodborne Disease Surveillance"/>
            <person name="Tarr C.L."/>
            <person name="Trees E."/>
            <person name="Katz L.S."/>
            <person name="Carleton-Romer H.A."/>
            <person name="Stroika S."/>
            <person name="Kucerova Z."/>
            <person name="Roache K.F."/>
            <person name="Sabol A.L."/>
            <person name="Besser J."/>
            <person name="Gerner-Smidt P."/>
        </authorList>
    </citation>
    <scope>NUCLEOTIDE SEQUENCE</scope>
    <source>
        <strain evidence="4">PNUSAS013138</strain>
    </source>
</reference>
<accession>A0A3Y9IW12</accession>
<dbReference type="AlphaFoldDB" id="A0A3Y9IW12"/>
<dbReference type="GO" id="GO:0005524">
    <property type="term" value="F:ATP binding"/>
    <property type="evidence" value="ECO:0007669"/>
    <property type="project" value="UniProtKB-KW"/>
</dbReference>
<dbReference type="InterPro" id="IPR027417">
    <property type="entry name" value="P-loop_NTPase"/>
</dbReference>
<evidence type="ECO:0000313" key="4">
    <source>
        <dbReference type="EMBL" id="EDH7124031.1"/>
    </source>
</evidence>
<evidence type="ECO:0000313" key="2">
    <source>
        <dbReference type="EMBL" id="EBY1263175.1"/>
    </source>
</evidence>
<feature type="domain" description="Endonuclease GajA/Old nuclease/RecF-like AAA" evidence="1">
    <location>
        <begin position="18"/>
        <end position="370"/>
    </location>
</feature>
<name>A0A3Y9IW12_SALTM</name>
<proteinExistence type="predicted"/>
<comment type="caution">
    <text evidence="2">The sequence shown here is derived from an EMBL/GenBank/DDBJ whole genome shotgun (WGS) entry which is preliminary data.</text>
</comment>
<dbReference type="PANTHER" id="PTHR43581:SF2">
    <property type="entry name" value="EXCINUCLEASE ATPASE SUBUNIT"/>
    <property type="match status" value="1"/>
</dbReference>
<sequence length="657" mass="75871">MIIGLFLRYFKTYGGNNYIPLSSGSNFCGLIGNNGIGKSSVLESLDSFFNSKNWNLNTGFKKASTGTLSPNIVPVFMIRKEEIPERHQEAAQWLTQLSLSFDERSTGVPMTPTTRPPIISFIEHIKKVVRNNDINKYYILPLGCDISGTVNLSILNCKLLTEIINPPAEEIENNKLSNPSLIDHFQGLLAYLKDKYEYIYIPKDIDPETFTKLETNEIQKLMGESLEQIIREKIPNETITKINNGLNSFITQIENELEIYSYRTSGDRQQNLKRRDIYKLIIDAYFRIRKLNKRDSSSWIEINSLSSGEKQKAIIDIAHGFLTNHRENGDHLLIAIDEPECSLHMSACFEQFENLYNISKNCCQLVFTTHWYGYLPTVEDGCSTSIIKENQTHHFTLYDLAGYREEIKKKTKENSNKIPYDIRLKSTNDLIQSIISSTLAEAPYNWLICEGSTEKLYLGYYLRDLVATKRLRIVPVGGAKEVKKIFQLLEASHDDLRKDINGKVFLLSDTDRELVNYHVNNIEKIKCKRIINDPTTNDTILVDIHSNKVSPPTEIENCLNGFTFVRTVKDFIHKYPEFEYLDELLEGKTIDDTNLNSFYTMDLRPREEVILDRFFNTDGIKYSFAKRYIHIDQYLNEKTGTVTPTPAWIEEIKRFFE</sequence>
<dbReference type="EMBL" id="AAMHZN010000061">
    <property type="protein sequence ID" value="EDH5460444.1"/>
    <property type="molecule type" value="Genomic_DNA"/>
</dbReference>
<evidence type="ECO:0000259" key="1">
    <source>
        <dbReference type="Pfam" id="PF13175"/>
    </source>
</evidence>
<evidence type="ECO:0000313" key="3">
    <source>
        <dbReference type="EMBL" id="EDH5460444.1"/>
    </source>
</evidence>
<dbReference type="InterPro" id="IPR051396">
    <property type="entry name" value="Bact_Antivir_Def_Nuclease"/>
</dbReference>
<dbReference type="Pfam" id="PF13175">
    <property type="entry name" value="AAA_15"/>
    <property type="match status" value="1"/>
</dbReference>
<gene>
    <name evidence="3" type="ORF">CB119_19765</name>
    <name evidence="4" type="ORF">CBZ90_08050</name>
    <name evidence="2" type="ORF">DUV75_22040</name>
</gene>